<protein>
    <submittedName>
        <fullName evidence="2">Ketosteroid isomerase-like protein</fullName>
    </submittedName>
</protein>
<dbReference type="GO" id="GO:0016853">
    <property type="term" value="F:isomerase activity"/>
    <property type="evidence" value="ECO:0007669"/>
    <property type="project" value="UniProtKB-KW"/>
</dbReference>
<keyword evidence="3" id="KW-1185">Reference proteome</keyword>
<evidence type="ECO:0000259" key="1">
    <source>
        <dbReference type="Pfam" id="PF14534"/>
    </source>
</evidence>
<sequence>MADNDFPFTMPLADDPSDHVAAYSATFARGSAEQLDRHYEPDAVLVPRPGCPVTGAERLAAHNHLLGFGVTLDARTRHLYVAGDIALLIVDWSMRGTDPRDGSPMAFQGTATDVARRGSDERWRYVIDNPFGTA</sequence>
<dbReference type="InterPro" id="IPR032710">
    <property type="entry name" value="NTF2-like_dom_sf"/>
</dbReference>
<accession>A0A927MSB5</accession>
<dbReference type="SUPFAM" id="SSF54427">
    <property type="entry name" value="NTF2-like"/>
    <property type="match status" value="1"/>
</dbReference>
<reference evidence="2" key="1">
    <citation type="submission" date="2020-10" db="EMBL/GenBank/DDBJ databases">
        <title>Sequencing the genomes of 1000 actinobacteria strains.</title>
        <authorList>
            <person name="Klenk H.-P."/>
        </authorList>
    </citation>
    <scope>NUCLEOTIDE SEQUENCE</scope>
    <source>
        <strain evidence="2">DSM 45354</strain>
    </source>
</reference>
<proteinExistence type="predicted"/>
<evidence type="ECO:0000313" key="3">
    <source>
        <dbReference type="Proteomes" id="UP000638648"/>
    </source>
</evidence>
<dbReference type="Gene3D" id="3.10.450.50">
    <property type="match status" value="1"/>
</dbReference>
<evidence type="ECO:0000313" key="2">
    <source>
        <dbReference type="EMBL" id="MBE1605990.1"/>
    </source>
</evidence>
<dbReference type="AlphaFoldDB" id="A0A927MSB5"/>
<organism evidence="2 3">
    <name type="scientific">Actinopolymorpha pittospori</name>
    <dbReference type="NCBI Taxonomy" id="648752"/>
    <lineage>
        <taxon>Bacteria</taxon>
        <taxon>Bacillati</taxon>
        <taxon>Actinomycetota</taxon>
        <taxon>Actinomycetes</taxon>
        <taxon>Propionibacteriales</taxon>
        <taxon>Actinopolymorphaceae</taxon>
        <taxon>Actinopolymorpha</taxon>
    </lineage>
</organism>
<dbReference type="InterPro" id="IPR027843">
    <property type="entry name" value="DUF4440"/>
</dbReference>
<keyword evidence="2" id="KW-0413">Isomerase</keyword>
<dbReference type="EMBL" id="JADBEM010000001">
    <property type="protein sequence ID" value="MBE1605990.1"/>
    <property type="molecule type" value="Genomic_DNA"/>
</dbReference>
<dbReference type="Proteomes" id="UP000638648">
    <property type="component" value="Unassembled WGS sequence"/>
</dbReference>
<dbReference type="Pfam" id="PF14534">
    <property type="entry name" value="DUF4440"/>
    <property type="match status" value="1"/>
</dbReference>
<dbReference type="RefSeq" id="WP_192750196.1">
    <property type="nucleotide sequence ID" value="NZ_BAABJL010000025.1"/>
</dbReference>
<name>A0A927MSB5_9ACTN</name>
<feature type="domain" description="DUF4440" evidence="1">
    <location>
        <begin position="20"/>
        <end position="124"/>
    </location>
</feature>
<comment type="caution">
    <text evidence="2">The sequence shown here is derived from an EMBL/GenBank/DDBJ whole genome shotgun (WGS) entry which is preliminary data.</text>
</comment>
<gene>
    <name evidence="2" type="ORF">HEB94_002838</name>
</gene>